<keyword evidence="1" id="KW-0472">Membrane</keyword>
<dbReference type="Proteomes" id="UP000694892">
    <property type="component" value="Chromosome 2L"/>
</dbReference>
<keyword evidence="1" id="KW-0812">Transmembrane</keyword>
<feature type="transmembrane region" description="Helical" evidence="1">
    <location>
        <begin position="68"/>
        <end position="91"/>
    </location>
</feature>
<protein>
    <submittedName>
        <fullName evidence="2">Uncharacterized protein</fullName>
    </submittedName>
</protein>
<keyword evidence="1" id="KW-1133">Transmembrane helix</keyword>
<name>A0A974HZA3_XENLA</name>
<evidence type="ECO:0000313" key="2">
    <source>
        <dbReference type="EMBL" id="OCT95869.1"/>
    </source>
</evidence>
<gene>
    <name evidence="2" type="ORF">XELAEV_18013560mg</name>
</gene>
<proteinExistence type="predicted"/>
<reference evidence="3" key="1">
    <citation type="journal article" date="2016" name="Nature">
        <title>Genome evolution in the allotetraploid frog Xenopus laevis.</title>
        <authorList>
            <person name="Session A.M."/>
            <person name="Uno Y."/>
            <person name="Kwon T."/>
            <person name="Chapman J.A."/>
            <person name="Toyoda A."/>
            <person name="Takahashi S."/>
            <person name="Fukui A."/>
            <person name="Hikosaka A."/>
            <person name="Suzuki A."/>
            <person name="Kondo M."/>
            <person name="van Heeringen S.J."/>
            <person name="Quigley I."/>
            <person name="Heinz S."/>
            <person name="Ogino H."/>
            <person name="Ochi H."/>
            <person name="Hellsten U."/>
            <person name="Lyons J.B."/>
            <person name="Simakov O."/>
            <person name="Putnam N."/>
            <person name="Stites J."/>
            <person name="Kuroki Y."/>
            <person name="Tanaka T."/>
            <person name="Michiue T."/>
            <person name="Watanabe M."/>
            <person name="Bogdanovic O."/>
            <person name="Lister R."/>
            <person name="Georgiou G."/>
            <person name="Paranjpe S.S."/>
            <person name="van Kruijsbergen I."/>
            <person name="Shu S."/>
            <person name="Carlson J."/>
            <person name="Kinoshita T."/>
            <person name="Ohta Y."/>
            <person name="Mawaribuchi S."/>
            <person name="Jenkins J."/>
            <person name="Grimwood J."/>
            <person name="Schmutz J."/>
            <person name="Mitros T."/>
            <person name="Mozaffari S.V."/>
            <person name="Suzuki Y."/>
            <person name="Haramoto Y."/>
            <person name="Yamamoto T.S."/>
            <person name="Takagi C."/>
            <person name="Heald R."/>
            <person name="Miller K."/>
            <person name="Haudenschild C."/>
            <person name="Kitzman J."/>
            <person name="Nakayama T."/>
            <person name="Izutsu Y."/>
            <person name="Robert J."/>
            <person name="Fortriede J."/>
            <person name="Burns K."/>
            <person name="Lotay V."/>
            <person name="Karimi K."/>
            <person name="Yasuoka Y."/>
            <person name="Dichmann D.S."/>
            <person name="Flajnik M.F."/>
            <person name="Houston D.W."/>
            <person name="Shendure J."/>
            <person name="DuPasquier L."/>
            <person name="Vize P.D."/>
            <person name="Zorn A.M."/>
            <person name="Ito M."/>
            <person name="Marcotte E.M."/>
            <person name="Wallingford J.B."/>
            <person name="Ito Y."/>
            <person name="Asashima M."/>
            <person name="Ueno N."/>
            <person name="Matsuda Y."/>
            <person name="Veenstra G.J."/>
            <person name="Fujiyama A."/>
            <person name="Harland R.M."/>
            <person name="Taira M."/>
            <person name="Rokhsar D.S."/>
        </authorList>
    </citation>
    <scope>NUCLEOTIDE SEQUENCE [LARGE SCALE GENOMIC DNA]</scope>
    <source>
        <strain evidence="3">J</strain>
    </source>
</reference>
<dbReference type="AlphaFoldDB" id="A0A974HZA3"/>
<evidence type="ECO:0000313" key="3">
    <source>
        <dbReference type="Proteomes" id="UP000694892"/>
    </source>
</evidence>
<accession>A0A974HZA3</accession>
<dbReference type="EMBL" id="CM004468">
    <property type="protein sequence ID" value="OCT95869.1"/>
    <property type="molecule type" value="Genomic_DNA"/>
</dbReference>
<organism evidence="2 3">
    <name type="scientific">Xenopus laevis</name>
    <name type="common">African clawed frog</name>
    <dbReference type="NCBI Taxonomy" id="8355"/>
    <lineage>
        <taxon>Eukaryota</taxon>
        <taxon>Metazoa</taxon>
        <taxon>Chordata</taxon>
        <taxon>Craniata</taxon>
        <taxon>Vertebrata</taxon>
        <taxon>Euteleostomi</taxon>
        <taxon>Amphibia</taxon>
        <taxon>Batrachia</taxon>
        <taxon>Anura</taxon>
        <taxon>Pipoidea</taxon>
        <taxon>Pipidae</taxon>
        <taxon>Xenopodinae</taxon>
        <taxon>Xenopus</taxon>
        <taxon>Xenopus</taxon>
    </lineage>
</organism>
<sequence length="93" mass="10901">MAPTIVIYNEPLAKLLLNIFPYFHILNISPPCIFAHTWKMCDYKYLYLCNTVQLVSINQSVYLCIYRFVSIISSHHLSIYLLVVLSVYWSIPL</sequence>
<evidence type="ECO:0000256" key="1">
    <source>
        <dbReference type="SAM" id="Phobius"/>
    </source>
</evidence>